<dbReference type="Pfam" id="PF00856">
    <property type="entry name" value="SET"/>
    <property type="match status" value="1"/>
</dbReference>
<reference evidence="2" key="1">
    <citation type="journal article" date="2020" name="Stud. Mycol.">
        <title>101 Dothideomycetes genomes: a test case for predicting lifestyles and emergence of pathogens.</title>
        <authorList>
            <person name="Haridas S."/>
            <person name="Albert R."/>
            <person name="Binder M."/>
            <person name="Bloem J."/>
            <person name="Labutti K."/>
            <person name="Salamov A."/>
            <person name="Andreopoulos B."/>
            <person name="Baker S."/>
            <person name="Barry K."/>
            <person name="Bills G."/>
            <person name="Bluhm B."/>
            <person name="Cannon C."/>
            <person name="Castanera R."/>
            <person name="Culley D."/>
            <person name="Daum C."/>
            <person name="Ezra D."/>
            <person name="Gonzalez J."/>
            <person name="Henrissat B."/>
            <person name="Kuo A."/>
            <person name="Liang C."/>
            <person name="Lipzen A."/>
            <person name="Lutzoni F."/>
            <person name="Magnuson J."/>
            <person name="Mondo S."/>
            <person name="Nolan M."/>
            <person name="Ohm R."/>
            <person name="Pangilinan J."/>
            <person name="Park H.-J."/>
            <person name="Ramirez L."/>
            <person name="Alfaro M."/>
            <person name="Sun H."/>
            <person name="Tritt A."/>
            <person name="Yoshinaga Y."/>
            <person name="Zwiers L.-H."/>
            <person name="Turgeon B."/>
            <person name="Goodwin S."/>
            <person name="Spatafora J."/>
            <person name="Crous P."/>
            <person name="Grigoriev I."/>
        </authorList>
    </citation>
    <scope>NUCLEOTIDE SEQUENCE</scope>
    <source>
        <strain evidence="2">CBS 121739</strain>
    </source>
</reference>
<dbReference type="AlphaFoldDB" id="A0A6A6VUA4"/>
<proteinExistence type="predicted"/>
<dbReference type="EMBL" id="ML996584">
    <property type="protein sequence ID" value="KAF2753366.1"/>
    <property type="molecule type" value="Genomic_DNA"/>
</dbReference>
<dbReference type="GeneID" id="54480890"/>
<evidence type="ECO:0000313" key="2">
    <source>
        <dbReference type="EMBL" id="KAF2753366.1"/>
    </source>
</evidence>
<gene>
    <name evidence="2" type="ORF">EJ05DRAFT_212839</name>
</gene>
<sequence length="363" mass="40886">MASQLWAKLIPANAAFEIRESPGKGFGAFATKKIAARSCILRERPLFVIVMPWEVVGNDNVVDAYRSLGPQEQQIFQAMIAYETEKNGSEFRFPEYATMLRNKFSQPPCYEAMCVISSRLNHACLPNAACPIDEEADSGENISVAMFALRDIAEGEEITFNYNEDWAYMSTHIRRAAMRWAFECSCPVCHPNNPLQPISNMRRALLRGLRCLAYGEDLPPCAYLECPVTLRAMGPSPGGRNPRNWGMWYSLAGYIAEAEGLPELSLKMFERGFFHMQTAVGANLLEAHEWRTVAQWGEKSLEIGRTLPPECRSQASLVATQLSIMETLFYDPPVDNIERFAGMIQGAKLVEETQNAIRDFLFR</sequence>
<evidence type="ECO:0000259" key="1">
    <source>
        <dbReference type="PROSITE" id="PS50280"/>
    </source>
</evidence>
<protein>
    <submittedName>
        <fullName evidence="2">SET domain-containing protein</fullName>
    </submittedName>
</protein>
<dbReference type="SUPFAM" id="SSF82199">
    <property type="entry name" value="SET domain"/>
    <property type="match status" value="1"/>
</dbReference>
<evidence type="ECO:0000313" key="3">
    <source>
        <dbReference type="Proteomes" id="UP000799437"/>
    </source>
</evidence>
<dbReference type="Gene3D" id="2.170.270.10">
    <property type="entry name" value="SET domain"/>
    <property type="match status" value="1"/>
</dbReference>
<name>A0A6A6VUA4_9PEZI</name>
<dbReference type="CDD" id="cd20071">
    <property type="entry name" value="SET_SMYD"/>
    <property type="match status" value="1"/>
</dbReference>
<dbReference type="SMART" id="SM00317">
    <property type="entry name" value="SET"/>
    <property type="match status" value="1"/>
</dbReference>
<dbReference type="Proteomes" id="UP000799437">
    <property type="component" value="Unassembled WGS sequence"/>
</dbReference>
<keyword evidence="3" id="KW-1185">Reference proteome</keyword>
<dbReference type="InterPro" id="IPR053185">
    <property type="entry name" value="SET_domain_protein"/>
</dbReference>
<feature type="domain" description="SET" evidence="1">
    <location>
        <begin position="14"/>
        <end position="163"/>
    </location>
</feature>
<dbReference type="RefSeq" id="XP_033595817.1">
    <property type="nucleotide sequence ID" value="XM_033739836.1"/>
</dbReference>
<dbReference type="PROSITE" id="PS50280">
    <property type="entry name" value="SET"/>
    <property type="match status" value="1"/>
</dbReference>
<dbReference type="PANTHER" id="PTHR47332:SF4">
    <property type="entry name" value="SET DOMAIN-CONTAINING PROTEIN 5"/>
    <property type="match status" value="1"/>
</dbReference>
<dbReference type="OrthoDB" id="265717at2759"/>
<accession>A0A6A6VUA4</accession>
<dbReference type="PANTHER" id="PTHR47332">
    <property type="entry name" value="SET DOMAIN-CONTAINING PROTEIN 5"/>
    <property type="match status" value="1"/>
</dbReference>
<dbReference type="InterPro" id="IPR001214">
    <property type="entry name" value="SET_dom"/>
</dbReference>
<dbReference type="InterPro" id="IPR046341">
    <property type="entry name" value="SET_dom_sf"/>
</dbReference>
<organism evidence="2 3">
    <name type="scientific">Pseudovirgaria hyperparasitica</name>
    <dbReference type="NCBI Taxonomy" id="470096"/>
    <lineage>
        <taxon>Eukaryota</taxon>
        <taxon>Fungi</taxon>
        <taxon>Dikarya</taxon>
        <taxon>Ascomycota</taxon>
        <taxon>Pezizomycotina</taxon>
        <taxon>Dothideomycetes</taxon>
        <taxon>Dothideomycetes incertae sedis</taxon>
        <taxon>Acrospermales</taxon>
        <taxon>Acrospermaceae</taxon>
        <taxon>Pseudovirgaria</taxon>
    </lineage>
</organism>